<keyword evidence="2" id="KW-1185">Reference proteome</keyword>
<name>A0A401TN26_CHIPU</name>
<reference evidence="1 2" key="1">
    <citation type="journal article" date="2018" name="Nat. Ecol. Evol.">
        <title>Shark genomes provide insights into elasmobranch evolution and the origin of vertebrates.</title>
        <authorList>
            <person name="Hara Y"/>
            <person name="Yamaguchi K"/>
            <person name="Onimaru K"/>
            <person name="Kadota M"/>
            <person name="Koyanagi M"/>
            <person name="Keeley SD"/>
            <person name="Tatsumi K"/>
            <person name="Tanaka K"/>
            <person name="Motone F"/>
            <person name="Kageyama Y"/>
            <person name="Nozu R"/>
            <person name="Adachi N"/>
            <person name="Nishimura O"/>
            <person name="Nakagawa R"/>
            <person name="Tanegashima C"/>
            <person name="Kiyatake I"/>
            <person name="Matsumoto R"/>
            <person name="Murakumo K"/>
            <person name="Nishida K"/>
            <person name="Terakita A"/>
            <person name="Kuratani S"/>
            <person name="Sato K"/>
            <person name="Hyodo S Kuraku.S."/>
        </authorList>
    </citation>
    <scope>NUCLEOTIDE SEQUENCE [LARGE SCALE GENOMIC DNA]</scope>
</reference>
<dbReference type="Proteomes" id="UP000287033">
    <property type="component" value="Unassembled WGS sequence"/>
</dbReference>
<gene>
    <name evidence="1" type="ORF">chiPu_0028186</name>
</gene>
<feature type="non-terminal residue" evidence="1">
    <location>
        <position position="168"/>
    </location>
</feature>
<organism evidence="1 2">
    <name type="scientific">Chiloscyllium punctatum</name>
    <name type="common">Brownbanded bambooshark</name>
    <name type="synonym">Hemiscyllium punctatum</name>
    <dbReference type="NCBI Taxonomy" id="137246"/>
    <lineage>
        <taxon>Eukaryota</taxon>
        <taxon>Metazoa</taxon>
        <taxon>Chordata</taxon>
        <taxon>Craniata</taxon>
        <taxon>Vertebrata</taxon>
        <taxon>Chondrichthyes</taxon>
        <taxon>Elasmobranchii</taxon>
        <taxon>Galeomorphii</taxon>
        <taxon>Galeoidea</taxon>
        <taxon>Orectolobiformes</taxon>
        <taxon>Hemiscylliidae</taxon>
        <taxon>Chiloscyllium</taxon>
    </lineage>
</organism>
<proteinExistence type="predicted"/>
<accession>A0A401TN26</accession>
<comment type="caution">
    <text evidence="1">The sequence shown here is derived from an EMBL/GenBank/DDBJ whole genome shotgun (WGS) entry which is preliminary data.</text>
</comment>
<sequence>MCFTAKSPSLVRHRGDAATAEPNRADAAIFLSQSSDSPMTVGQARADNGPASRVSAFDPDAHAGFETFCGAGGVEAQPQRVAVVIADHALGLPGGEHAERPQLGDEGLGRAAAGIAVDVHGASDRKTVEMVLAHVEREPLPAGRRDRHDRLTRTHVLAQFRSDHADHA</sequence>
<evidence type="ECO:0000313" key="1">
    <source>
        <dbReference type="EMBL" id="GCC44034.1"/>
    </source>
</evidence>
<protein>
    <submittedName>
        <fullName evidence="1">Uncharacterized protein</fullName>
    </submittedName>
</protein>
<dbReference type="AlphaFoldDB" id="A0A401TN26"/>
<dbReference type="EMBL" id="BEZZ01125329">
    <property type="protein sequence ID" value="GCC44034.1"/>
    <property type="molecule type" value="Genomic_DNA"/>
</dbReference>
<evidence type="ECO:0000313" key="2">
    <source>
        <dbReference type="Proteomes" id="UP000287033"/>
    </source>
</evidence>